<sequence>MVVFLLRKGTGPEGVFQLSEDHTPQPPRGSLCQGAGQEAMTDSQTPDSGETMWVSSRLWSSRPAFYSLADF</sequence>
<evidence type="ECO:0000256" key="1">
    <source>
        <dbReference type="SAM" id="MobiDB-lite"/>
    </source>
</evidence>
<dbReference type="EMBL" id="GBXM01023147">
    <property type="protein sequence ID" value="JAH85430.1"/>
    <property type="molecule type" value="Transcribed_RNA"/>
</dbReference>
<protein>
    <submittedName>
        <fullName evidence="2">Uncharacterized protein</fullName>
    </submittedName>
</protein>
<name>A0A0E9W775_ANGAN</name>
<reference evidence="2" key="2">
    <citation type="journal article" date="2015" name="Fish Shellfish Immunol.">
        <title>Early steps in the European eel (Anguilla anguilla)-Vibrio vulnificus interaction in the gills: Role of the RtxA13 toxin.</title>
        <authorList>
            <person name="Callol A."/>
            <person name="Pajuelo D."/>
            <person name="Ebbesson L."/>
            <person name="Teles M."/>
            <person name="MacKenzie S."/>
            <person name="Amaro C."/>
        </authorList>
    </citation>
    <scope>NUCLEOTIDE SEQUENCE</scope>
</reference>
<feature type="region of interest" description="Disordered" evidence="1">
    <location>
        <begin position="14"/>
        <end position="49"/>
    </location>
</feature>
<evidence type="ECO:0000313" key="2">
    <source>
        <dbReference type="EMBL" id="JAH85430.1"/>
    </source>
</evidence>
<reference evidence="2" key="1">
    <citation type="submission" date="2014-11" db="EMBL/GenBank/DDBJ databases">
        <authorList>
            <person name="Amaro Gonzalez C."/>
        </authorList>
    </citation>
    <scope>NUCLEOTIDE SEQUENCE</scope>
</reference>
<accession>A0A0E9W775</accession>
<dbReference type="AlphaFoldDB" id="A0A0E9W775"/>
<proteinExistence type="predicted"/>
<feature type="compositionally biased region" description="Polar residues" evidence="1">
    <location>
        <begin position="40"/>
        <end position="49"/>
    </location>
</feature>
<organism evidence="2">
    <name type="scientific">Anguilla anguilla</name>
    <name type="common">European freshwater eel</name>
    <name type="synonym">Muraena anguilla</name>
    <dbReference type="NCBI Taxonomy" id="7936"/>
    <lineage>
        <taxon>Eukaryota</taxon>
        <taxon>Metazoa</taxon>
        <taxon>Chordata</taxon>
        <taxon>Craniata</taxon>
        <taxon>Vertebrata</taxon>
        <taxon>Euteleostomi</taxon>
        <taxon>Actinopterygii</taxon>
        <taxon>Neopterygii</taxon>
        <taxon>Teleostei</taxon>
        <taxon>Anguilliformes</taxon>
        <taxon>Anguillidae</taxon>
        <taxon>Anguilla</taxon>
    </lineage>
</organism>